<dbReference type="PANTHER" id="PTHR43861">
    <property type="entry name" value="TRANS-ACONITATE 2-METHYLTRANSFERASE-RELATED"/>
    <property type="match status" value="1"/>
</dbReference>
<dbReference type="SUPFAM" id="SSF53335">
    <property type="entry name" value="S-adenosyl-L-methionine-dependent methyltransferases"/>
    <property type="match status" value="1"/>
</dbReference>
<dbReference type="Gene3D" id="3.40.50.150">
    <property type="entry name" value="Vaccinia Virus protein VP39"/>
    <property type="match status" value="1"/>
</dbReference>
<dbReference type="RefSeq" id="WP_223402633.1">
    <property type="nucleotide sequence ID" value="NZ_JAGSHT010000002.1"/>
</dbReference>
<sequence>MAADSHADRVRWDAIAAAYAATIGGHADSFYRRLAPFLAEEIGDVTGKRIWDLGCGHGWLAGLLNDNGAAVDGVDGSAALIETARRNHPDVGFEVRDLAAEVPVEDSAYDAVVCHMVLMDLPVLDPIITAVAKALRPGGRFVFTILHPAFYNQAPSPSDSPPPWSRTVTGYREPAQWWVESFGGHQHYHRPLEDYVEVLSRHGLLVRRLVEPPTLPRHARSDDQWSAYERWFATIPTMLAVSAVVPDRTGTD</sequence>
<keyword evidence="3" id="KW-1185">Reference proteome</keyword>
<comment type="caution">
    <text evidence="2">The sequence shown here is derived from an EMBL/GenBank/DDBJ whole genome shotgun (WGS) entry which is preliminary data.</text>
</comment>
<evidence type="ECO:0000313" key="3">
    <source>
        <dbReference type="Proteomes" id="UP000826651"/>
    </source>
</evidence>
<protein>
    <submittedName>
        <fullName evidence="2">Class I SAM-dependent methyltransferase</fullName>
    </submittedName>
</protein>
<dbReference type="GO" id="GO:0032259">
    <property type="term" value="P:methylation"/>
    <property type="evidence" value="ECO:0007669"/>
    <property type="project" value="UniProtKB-KW"/>
</dbReference>
<dbReference type="EMBL" id="JAGSHT010000002">
    <property type="protein sequence ID" value="MBZ2195083.1"/>
    <property type="molecule type" value="Genomic_DNA"/>
</dbReference>
<evidence type="ECO:0000313" key="2">
    <source>
        <dbReference type="EMBL" id="MBZ2195083.1"/>
    </source>
</evidence>
<dbReference type="InterPro" id="IPR013216">
    <property type="entry name" value="Methyltransf_11"/>
</dbReference>
<accession>A0ABS7S7C0</accession>
<dbReference type="CDD" id="cd02440">
    <property type="entry name" value="AdoMet_MTases"/>
    <property type="match status" value="1"/>
</dbReference>
<reference evidence="2 3" key="1">
    <citation type="submission" date="2021-04" db="EMBL/GenBank/DDBJ databases">
        <title>Ruania sp. nov., isolated from sandy soil of mangrove forest.</title>
        <authorList>
            <person name="Ge X."/>
            <person name="Huang R."/>
            <person name="Liu W."/>
        </authorList>
    </citation>
    <scope>NUCLEOTIDE SEQUENCE [LARGE SCALE GENOMIC DNA]</scope>
    <source>
        <strain evidence="2 3">N2-46</strain>
    </source>
</reference>
<evidence type="ECO:0000259" key="1">
    <source>
        <dbReference type="Pfam" id="PF08241"/>
    </source>
</evidence>
<feature type="domain" description="Methyltransferase type 11" evidence="1">
    <location>
        <begin position="52"/>
        <end position="143"/>
    </location>
</feature>
<dbReference type="Pfam" id="PF08241">
    <property type="entry name" value="Methyltransf_11"/>
    <property type="match status" value="1"/>
</dbReference>
<gene>
    <name evidence="2" type="ORF">KCQ71_02865</name>
</gene>
<dbReference type="Proteomes" id="UP000826651">
    <property type="component" value="Unassembled WGS sequence"/>
</dbReference>
<dbReference type="InterPro" id="IPR029063">
    <property type="entry name" value="SAM-dependent_MTases_sf"/>
</dbReference>
<organism evidence="2 3">
    <name type="scientific">Occultella gossypii</name>
    <dbReference type="NCBI Taxonomy" id="2800820"/>
    <lineage>
        <taxon>Bacteria</taxon>
        <taxon>Bacillati</taxon>
        <taxon>Actinomycetota</taxon>
        <taxon>Actinomycetes</taxon>
        <taxon>Micrococcales</taxon>
        <taxon>Ruaniaceae</taxon>
        <taxon>Occultella</taxon>
    </lineage>
</organism>
<dbReference type="GO" id="GO:0008168">
    <property type="term" value="F:methyltransferase activity"/>
    <property type="evidence" value="ECO:0007669"/>
    <property type="project" value="UniProtKB-KW"/>
</dbReference>
<proteinExistence type="predicted"/>
<keyword evidence="2" id="KW-0489">Methyltransferase</keyword>
<name>A0ABS7S7C0_9MICO</name>
<keyword evidence="2" id="KW-0808">Transferase</keyword>